<keyword evidence="7" id="KW-1185">Reference proteome</keyword>
<evidence type="ECO:0000256" key="4">
    <source>
        <dbReference type="SAM" id="MobiDB-lite"/>
    </source>
</evidence>
<dbReference type="GO" id="GO:0045892">
    <property type="term" value="P:negative regulation of DNA-templated transcription"/>
    <property type="evidence" value="ECO:0007669"/>
    <property type="project" value="TreeGrafter"/>
</dbReference>
<organism evidence="6 7">
    <name type="scientific">Methylacidimicrobium cyclopophantes</name>
    <dbReference type="NCBI Taxonomy" id="1041766"/>
    <lineage>
        <taxon>Bacteria</taxon>
        <taxon>Pseudomonadati</taxon>
        <taxon>Verrucomicrobiota</taxon>
        <taxon>Methylacidimicrobium</taxon>
    </lineage>
</organism>
<dbReference type="InterPro" id="IPR028978">
    <property type="entry name" value="Chorismate_lyase_/UTRA_dom_sf"/>
</dbReference>
<dbReference type="Gene3D" id="1.10.10.10">
    <property type="entry name" value="Winged helix-like DNA-binding domain superfamily/Winged helix DNA-binding domain"/>
    <property type="match status" value="1"/>
</dbReference>
<sequence length="295" mass="33614">MKAKGPRAAPGKGKKRNGSRLEVTRRLPRHEEVTLWLREQIESRCYVQGDRLPSEKALQQRFRVSRITVRRALQTLEADGLVYRRQGVGSFAANPRLRQGLVRLTDFSEDMAQAGLEPSSRILFQGEEVLGRQIASCLGLEEGVPCVRLDRLRLGDGEPIAFDQTWLPYEYGKLLEGRDLIRDTIYRILGADCGIAILRGHYRIEAVEAEPEVAEVLGVERRKPLLLISRLSYTSQNKAVYFQKRYYRSDRVVYEVELERTSRHEGGTVPVGMPLRSFAPVFSREGEKSKGKNRT</sequence>
<evidence type="ECO:0000259" key="5">
    <source>
        <dbReference type="PROSITE" id="PS50949"/>
    </source>
</evidence>
<feature type="region of interest" description="Disordered" evidence="4">
    <location>
        <begin position="1"/>
        <end position="24"/>
    </location>
</feature>
<dbReference type="InterPro" id="IPR036390">
    <property type="entry name" value="WH_DNA-bd_sf"/>
</dbReference>
<dbReference type="Proteomes" id="UP000381693">
    <property type="component" value="Unassembled WGS sequence"/>
</dbReference>
<dbReference type="EMBL" id="CABFUZ020000004">
    <property type="protein sequence ID" value="VVM04354.1"/>
    <property type="molecule type" value="Genomic_DNA"/>
</dbReference>
<dbReference type="OrthoDB" id="9816541at2"/>
<dbReference type="InterPro" id="IPR036388">
    <property type="entry name" value="WH-like_DNA-bd_sf"/>
</dbReference>
<feature type="compositionally biased region" description="Low complexity" evidence="4">
    <location>
        <begin position="1"/>
        <end position="11"/>
    </location>
</feature>
<keyword evidence="1" id="KW-0805">Transcription regulation</keyword>
<evidence type="ECO:0000256" key="2">
    <source>
        <dbReference type="ARBA" id="ARBA00023125"/>
    </source>
</evidence>
<protein>
    <submittedName>
        <fullName evidence="6">HTH-type transcriptional repressor YvoA</fullName>
    </submittedName>
</protein>
<evidence type="ECO:0000313" key="7">
    <source>
        <dbReference type="Proteomes" id="UP000381693"/>
    </source>
</evidence>
<dbReference type="InterPro" id="IPR000524">
    <property type="entry name" value="Tscrpt_reg_HTH_GntR"/>
</dbReference>
<proteinExistence type="predicted"/>
<dbReference type="InterPro" id="IPR050679">
    <property type="entry name" value="Bact_HTH_transcr_reg"/>
</dbReference>
<dbReference type="SMART" id="SM00866">
    <property type="entry name" value="UTRA"/>
    <property type="match status" value="1"/>
</dbReference>
<name>A0A5E6M4U3_9BACT</name>
<dbReference type="GO" id="GO:0003700">
    <property type="term" value="F:DNA-binding transcription factor activity"/>
    <property type="evidence" value="ECO:0007669"/>
    <property type="project" value="InterPro"/>
</dbReference>
<dbReference type="PANTHER" id="PTHR44846:SF1">
    <property type="entry name" value="MANNOSYL-D-GLYCERATE TRANSPORT_METABOLISM SYSTEM REPRESSOR MNGR-RELATED"/>
    <property type="match status" value="1"/>
</dbReference>
<dbReference type="PANTHER" id="PTHR44846">
    <property type="entry name" value="MANNOSYL-D-GLYCERATE TRANSPORT/METABOLISM SYSTEM REPRESSOR MNGR-RELATED"/>
    <property type="match status" value="1"/>
</dbReference>
<dbReference type="InterPro" id="IPR011663">
    <property type="entry name" value="UTRA"/>
</dbReference>
<dbReference type="PROSITE" id="PS50949">
    <property type="entry name" value="HTH_GNTR"/>
    <property type="match status" value="1"/>
</dbReference>
<keyword evidence="3" id="KW-0804">Transcription</keyword>
<dbReference type="GO" id="GO:0003677">
    <property type="term" value="F:DNA binding"/>
    <property type="evidence" value="ECO:0007669"/>
    <property type="project" value="UniProtKB-KW"/>
</dbReference>
<dbReference type="SUPFAM" id="SSF46785">
    <property type="entry name" value="Winged helix' DNA-binding domain"/>
    <property type="match status" value="1"/>
</dbReference>
<dbReference type="AlphaFoldDB" id="A0A5E6M4U3"/>
<dbReference type="CDD" id="cd07377">
    <property type="entry name" value="WHTH_GntR"/>
    <property type="match status" value="1"/>
</dbReference>
<evidence type="ECO:0000256" key="3">
    <source>
        <dbReference type="ARBA" id="ARBA00023163"/>
    </source>
</evidence>
<comment type="caution">
    <text evidence="6">The sequence shown here is derived from an EMBL/GenBank/DDBJ whole genome shotgun (WGS) entry which is preliminary data.</text>
</comment>
<feature type="domain" description="HTH gntR-type" evidence="5">
    <location>
        <begin position="27"/>
        <end position="95"/>
    </location>
</feature>
<evidence type="ECO:0000256" key="1">
    <source>
        <dbReference type="ARBA" id="ARBA00023015"/>
    </source>
</evidence>
<dbReference type="Pfam" id="PF00392">
    <property type="entry name" value="GntR"/>
    <property type="match status" value="1"/>
</dbReference>
<evidence type="ECO:0000313" key="6">
    <source>
        <dbReference type="EMBL" id="VVM04354.1"/>
    </source>
</evidence>
<dbReference type="PRINTS" id="PR00035">
    <property type="entry name" value="HTHGNTR"/>
</dbReference>
<dbReference type="SMART" id="SM00345">
    <property type="entry name" value="HTH_GNTR"/>
    <property type="match status" value="1"/>
</dbReference>
<dbReference type="RefSeq" id="WP_142524200.1">
    <property type="nucleotide sequence ID" value="NZ_CABFUZ020000004.1"/>
</dbReference>
<gene>
    <name evidence="6" type="primary">yvoA</name>
    <name evidence="6" type="ORF">MAMC_00028</name>
</gene>
<accession>A0A5E6M4U3</accession>
<dbReference type="Pfam" id="PF07702">
    <property type="entry name" value="UTRA"/>
    <property type="match status" value="1"/>
</dbReference>
<dbReference type="Gene3D" id="3.40.1410.10">
    <property type="entry name" value="Chorismate lyase-like"/>
    <property type="match status" value="1"/>
</dbReference>
<dbReference type="SUPFAM" id="SSF64288">
    <property type="entry name" value="Chorismate lyase-like"/>
    <property type="match status" value="1"/>
</dbReference>
<reference evidence="6" key="1">
    <citation type="submission" date="2019-09" db="EMBL/GenBank/DDBJ databases">
        <authorList>
            <person name="Cremers G."/>
        </authorList>
    </citation>
    <scope>NUCLEOTIDE SEQUENCE [LARGE SCALE GENOMIC DNA]</scope>
    <source>
        <strain evidence="6">3B</strain>
    </source>
</reference>
<keyword evidence="2" id="KW-0238">DNA-binding</keyword>